<evidence type="ECO:0000259" key="2">
    <source>
        <dbReference type="PROSITE" id="PS50104"/>
    </source>
</evidence>
<accession>A0A9W6KNX0</accession>
<comment type="caution">
    <text evidence="3">The sequence shown here is derived from an EMBL/GenBank/DDBJ whole genome shotgun (WGS) entry which is preliminary data.</text>
</comment>
<dbReference type="SMART" id="SM00255">
    <property type="entry name" value="TIR"/>
    <property type="match status" value="1"/>
</dbReference>
<keyword evidence="1" id="KW-1133">Transmembrane helix</keyword>
<protein>
    <recommendedName>
        <fullName evidence="2">TIR domain-containing protein</fullName>
    </recommendedName>
</protein>
<keyword evidence="1" id="KW-0812">Transmembrane</keyword>
<dbReference type="GO" id="GO:0007165">
    <property type="term" value="P:signal transduction"/>
    <property type="evidence" value="ECO:0007669"/>
    <property type="project" value="InterPro"/>
</dbReference>
<evidence type="ECO:0000313" key="3">
    <source>
        <dbReference type="EMBL" id="GLL05462.1"/>
    </source>
</evidence>
<dbReference type="Gene3D" id="3.40.50.10140">
    <property type="entry name" value="Toll/interleukin-1 receptor homology (TIR) domain"/>
    <property type="match status" value="1"/>
</dbReference>
<feature type="domain" description="TIR" evidence="2">
    <location>
        <begin position="4"/>
        <end position="127"/>
    </location>
</feature>
<reference evidence="3" key="1">
    <citation type="journal article" date="2014" name="Int. J. Syst. Evol. Microbiol.">
        <title>Complete genome sequence of Corynebacterium casei LMG S-19264T (=DSM 44701T), isolated from a smear-ripened cheese.</title>
        <authorList>
            <consortium name="US DOE Joint Genome Institute (JGI-PGF)"/>
            <person name="Walter F."/>
            <person name="Albersmeier A."/>
            <person name="Kalinowski J."/>
            <person name="Ruckert C."/>
        </authorList>
    </citation>
    <scope>NUCLEOTIDE SEQUENCE</scope>
    <source>
        <strain evidence="3">VKM Ac-1321</strain>
    </source>
</reference>
<reference evidence="3" key="2">
    <citation type="submission" date="2023-01" db="EMBL/GenBank/DDBJ databases">
        <authorList>
            <person name="Sun Q."/>
            <person name="Evtushenko L."/>
        </authorList>
    </citation>
    <scope>NUCLEOTIDE SEQUENCE</scope>
    <source>
        <strain evidence="3">VKM Ac-1321</strain>
    </source>
</reference>
<gene>
    <name evidence="3" type="ORF">GCM10017581_072090</name>
</gene>
<dbReference type="InterPro" id="IPR035897">
    <property type="entry name" value="Toll_tir_struct_dom_sf"/>
</dbReference>
<dbReference type="Pfam" id="PF13676">
    <property type="entry name" value="TIR_2"/>
    <property type="match status" value="1"/>
</dbReference>
<dbReference type="Proteomes" id="UP001143480">
    <property type="component" value="Unassembled WGS sequence"/>
</dbReference>
<dbReference type="InterPro" id="IPR000157">
    <property type="entry name" value="TIR_dom"/>
</dbReference>
<keyword evidence="1" id="KW-0472">Membrane</keyword>
<dbReference type="AlphaFoldDB" id="A0A9W6KNX0"/>
<organism evidence="3 4">
    <name type="scientific">Dactylosporangium matsuzakiense</name>
    <dbReference type="NCBI Taxonomy" id="53360"/>
    <lineage>
        <taxon>Bacteria</taxon>
        <taxon>Bacillati</taxon>
        <taxon>Actinomycetota</taxon>
        <taxon>Actinomycetes</taxon>
        <taxon>Micromonosporales</taxon>
        <taxon>Micromonosporaceae</taxon>
        <taxon>Dactylosporangium</taxon>
    </lineage>
</organism>
<name>A0A9W6KNX0_9ACTN</name>
<dbReference type="EMBL" id="BSFP01000058">
    <property type="protein sequence ID" value="GLL05462.1"/>
    <property type="molecule type" value="Genomic_DNA"/>
</dbReference>
<evidence type="ECO:0000256" key="1">
    <source>
        <dbReference type="SAM" id="Phobius"/>
    </source>
</evidence>
<dbReference type="SUPFAM" id="SSF52200">
    <property type="entry name" value="Toll/Interleukin receptor TIR domain"/>
    <property type="match status" value="1"/>
</dbReference>
<dbReference type="RefSeq" id="WP_261965076.1">
    <property type="nucleotide sequence ID" value="NZ_BAAAXA010000001.1"/>
</dbReference>
<feature type="transmembrane region" description="Helical" evidence="1">
    <location>
        <begin position="138"/>
        <end position="160"/>
    </location>
</feature>
<dbReference type="PROSITE" id="PS50104">
    <property type="entry name" value="TIR"/>
    <property type="match status" value="1"/>
</dbReference>
<evidence type="ECO:0000313" key="4">
    <source>
        <dbReference type="Proteomes" id="UP001143480"/>
    </source>
</evidence>
<proteinExistence type="predicted"/>
<keyword evidence="4" id="KW-1185">Reference proteome</keyword>
<sequence>MRAEPPFVFVSYSRADRDYANEFVARLRERDVTTWYDQDIRPGQPWQPTLEARIRTCRAVVVLMSETAINGVGVPQEITLGKRAGKRFFPVRLGPARFDSLADFQEEACLDGTFPSAQWYREVRALLAPPRWWRRTDALVAAGVTAAVLVAALLTGAALLDRPAAPAKGCGRLAAHIDAVTEESPGHTGRAPVITVTVCTPAPDGHEYWIMDWTEDGDTKRFYPKHRISGAAGTAPYPISHSEATEVGSERSYVVVDVPQPMAGKVRDWASTDDNVPQVGPAAAAPGGVALISEAVRRAL</sequence>